<reference evidence="5" key="1">
    <citation type="journal article" date="2013" name="Genome Biol.">
        <title>Reference genomes and transcriptomes of Nicotiana sylvestris and Nicotiana tomentosiformis.</title>
        <authorList>
            <person name="Sierro N."/>
            <person name="Battey J.N."/>
            <person name="Ouadi S."/>
            <person name="Bovet L."/>
            <person name="Goepfert S."/>
            <person name="Bakaher N."/>
            <person name="Peitsch M.C."/>
            <person name="Ivanov N.V."/>
        </authorList>
    </citation>
    <scope>NUCLEOTIDE SEQUENCE [LARGE SCALE GENOMIC DNA]</scope>
</reference>
<dbReference type="PANTHER" id="PTHR31623">
    <property type="entry name" value="F21J9.9"/>
    <property type="match status" value="1"/>
</dbReference>
<comment type="similarity">
    <text evidence="1">Belongs to the plant acyltransferase family.</text>
</comment>
<keyword evidence="2" id="KW-0808">Transferase</keyword>
<feature type="compositionally biased region" description="Low complexity" evidence="4">
    <location>
        <begin position="1"/>
        <end position="12"/>
    </location>
</feature>
<reference evidence="6" key="2">
    <citation type="submission" date="2025-08" db="UniProtKB">
        <authorList>
            <consortium name="RefSeq"/>
        </authorList>
    </citation>
    <scope>IDENTIFICATION</scope>
    <source>
        <tissue evidence="6">Leaf</tissue>
    </source>
</reference>
<name>A0A1U7V7G4_NICSY</name>
<sequence>MSQSQGSQPSSPATLSISGIRLRDSSYDPPTPSTYASDIHASDGDADDDEEVYPDIDERLEQSLCKLLTHIYPAAGRFAANDNSHSVDCLDQGVTYIKAKVNCLFDDFIKAELKDIDLALKFCPDMVRDASNSPLVVVQVTKFNCGGLALTISTSHSAMDGFTESKFLYEWAKVSKMGTSEKDINCFTFDLGTIFPASNHSSKILKSSSSSIRKPREIAMVEKRFVINESAISSLRDKLGFKPTRVEMAYLKQSYMEMFECDQDVLAFTCKYGVPLKSFL</sequence>
<dbReference type="STRING" id="4096.A0A1U7V7G4"/>
<dbReference type="Proteomes" id="UP000189701">
    <property type="component" value="Unplaced"/>
</dbReference>
<organism evidence="5 6">
    <name type="scientific">Nicotiana sylvestris</name>
    <name type="common">Wood tobacco</name>
    <name type="synonym">South American tobacco</name>
    <dbReference type="NCBI Taxonomy" id="4096"/>
    <lineage>
        <taxon>Eukaryota</taxon>
        <taxon>Viridiplantae</taxon>
        <taxon>Streptophyta</taxon>
        <taxon>Embryophyta</taxon>
        <taxon>Tracheophyta</taxon>
        <taxon>Spermatophyta</taxon>
        <taxon>Magnoliopsida</taxon>
        <taxon>eudicotyledons</taxon>
        <taxon>Gunneridae</taxon>
        <taxon>Pentapetalae</taxon>
        <taxon>asterids</taxon>
        <taxon>lamiids</taxon>
        <taxon>Solanales</taxon>
        <taxon>Solanaceae</taxon>
        <taxon>Nicotianoideae</taxon>
        <taxon>Nicotianeae</taxon>
        <taxon>Nicotiana</taxon>
    </lineage>
</organism>
<evidence type="ECO:0000256" key="4">
    <source>
        <dbReference type="SAM" id="MobiDB-lite"/>
    </source>
</evidence>
<feature type="region of interest" description="Disordered" evidence="4">
    <location>
        <begin position="1"/>
        <end position="51"/>
    </location>
</feature>
<dbReference type="Gene3D" id="3.30.559.10">
    <property type="entry name" value="Chloramphenicol acetyltransferase-like domain"/>
    <property type="match status" value="1"/>
</dbReference>
<dbReference type="RefSeq" id="XP_009757690.1">
    <property type="nucleotide sequence ID" value="XM_009759388.1"/>
</dbReference>
<keyword evidence="5" id="KW-1185">Reference proteome</keyword>
<accession>A0A1U7V7G4</accession>
<dbReference type="AlphaFoldDB" id="A0A1U7V7G4"/>
<evidence type="ECO:0000256" key="1">
    <source>
        <dbReference type="ARBA" id="ARBA00009861"/>
    </source>
</evidence>
<proteinExistence type="inferred from homology"/>
<dbReference type="GO" id="GO:0016746">
    <property type="term" value="F:acyltransferase activity"/>
    <property type="evidence" value="ECO:0007669"/>
    <property type="project" value="UniProtKB-KW"/>
</dbReference>
<evidence type="ECO:0000256" key="3">
    <source>
        <dbReference type="ARBA" id="ARBA00023315"/>
    </source>
</evidence>
<evidence type="ECO:0000313" key="6">
    <source>
        <dbReference type="RefSeq" id="XP_009757690.1"/>
    </source>
</evidence>
<gene>
    <name evidence="6" type="primary">LOC104210482</name>
</gene>
<evidence type="ECO:0000313" key="5">
    <source>
        <dbReference type="Proteomes" id="UP000189701"/>
    </source>
</evidence>
<evidence type="ECO:0000256" key="2">
    <source>
        <dbReference type="ARBA" id="ARBA00022679"/>
    </source>
</evidence>
<dbReference type="eggNOG" id="ENOG502RGDR">
    <property type="taxonomic scope" value="Eukaryota"/>
</dbReference>
<protein>
    <submittedName>
        <fullName evidence="6">Deacetylvindoline O-acetyltransferase-like</fullName>
    </submittedName>
</protein>
<keyword evidence="3" id="KW-0012">Acyltransferase</keyword>
<dbReference type="Pfam" id="PF02458">
    <property type="entry name" value="Transferase"/>
    <property type="match status" value="1"/>
</dbReference>
<dbReference type="PANTHER" id="PTHR31623:SF61">
    <property type="entry name" value="ACETYL-COA-BENZYLALCOHOL ACETYLTRANSFERASE-LIKE"/>
    <property type="match status" value="1"/>
</dbReference>
<dbReference type="InterPro" id="IPR023213">
    <property type="entry name" value="CAT-like_dom_sf"/>
</dbReference>